<accession>A0A7W9UX51</accession>
<proteinExistence type="predicted"/>
<organism evidence="1 2">
    <name type="scientific">Streptomyces zagrosensis</name>
    <dbReference type="NCBI Taxonomy" id="1042984"/>
    <lineage>
        <taxon>Bacteria</taxon>
        <taxon>Bacillati</taxon>
        <taxon>Actinomycetota</taxon>
        <taxon>Actinomycetes</taxon>
        <taxon>Kitasatosporales</taxon>
        <taxon>Streptomycetaceae</taxon>
        <taxon>Streptomyces</taxon>
    </lineage>
</organism>
<keyword evidence="2" id="KW-1185">Reference proteome</keyword>
<dbReference type="EMBL" id="JACHJL010000003">
    <property type="protein sequence ID" value="MBB5934590.1"/>
    <property type="molecule type" value="Genomic_DNA"/>
</dbReference>
<evidence type="ECO:0000313" key="1">
    <source>
        <dbReference type="EMBL" id="MBB5934590.1"/>
    </source>
</evidence>
<comment type="caution">
    <text evidence="1">The sequence shown here is derived from an EMBL/GenBank/DDBJ whole genome shotgun (WGS) entry which is preliminary data.</text>
</comment>
<evidence type="ECO:0000313" key="2">
    <source>
        <dbReference type="Proteomes" id="UP000588098"/>
    </source>
</evidence>
<gene>
    <name evidence="1" type="ORF">FHS42_001637</name>
</gene>
<dbReference type="AlphaFoldDB" id="A0A7W9UX51"/>
<dbReference type="Proteomes" id="UP000588098">
    <property type="component" value="Unassembled WGS sequence"/>
</dbReference>
<sequence length="61" mass="6407">MVTLTTSDGGTVEITQCGALVDIHVRGAEGRTVATVTRRAGEAAALLNGWRTPRDPQTDGR</sequence>
<protein>
    <submittedName>
        <fullName evidence="1">Uncharacterized protein</fullName>
    </submittedName>
</protein>
<name>A0A7W9UX51_9ACTN</name>
<reference evidence="1 2" key="1">
    <citation type="submission" date="2020-08" db="EMBL/GenBank/DDBJ databases">
        <title>Genomic Encyclopedia of Type Strains, Phase III (KMG-III): the genomes of soil and plant-associated and newly described type strains.</title>
        <authorList>
            <person name="Whitman W."/>
        </authorList>
    </citation>
    <scope>NUCLEOTIDE SEQUENCE [LARGE SCALE GENOMIC DNA]</scope>
    <source>
        <strain evidence="1 2">CECT 8305</strain>
    </source>
</reference>